<keyword evidence="14" id="KW-1185">Reference proteome</keyword>
<protein>
    <recommendedName>
        <fullName evidence="10">Tyrosine--tRNA ligase</fullName>
        <ecNumber evidence="10">6.1.1.1</ecNumber>
    </recommendedName>
    <alternativeName>
        <fullName evidence="10">Tyrosyl-tRNA synthetase</fullName>
        <shortName evidence="10">TyrRS</shortName>
    </alternativeName>
</protein>
<evidence type="ECO:0000256" key="6">
    <source>
        <dbReference type="ARBA" id="ARBA00022884"/>
    </source>
</evidence>
<proteinExistence type="inferred from homology"/>
<dbReference type="EC" id="6.1.1.1" evidence="10"/>
<dbReference type="InterPro" id="IPR024108">
    <property type="entry name" value="Tyr-tRNA-ligase_bac_2"/>
</dbReference>
<comment type="subcellular location">
    <subcellularLocation>
        <location evidence="10">Cytoplasm</location>
    </subcellularLocation>
</comment>
<dbReference type="Gene3D" id="1.10.240.10">
    <property type="entry name" value="Tyrosyl-Transfer RNA Synthetase"/>
    <property type="match status" value="1"/>
</dbReference>
<dbReference type="PRINTS" id="PR01040">
    <property type="entry name" value="TRNASYNTHTYR"/>
</dbReference>
<dbReference type="HAMAP" id="MF_02007">
    <property type="entry name" value="Tyr_tRNA_synth_type2"/>
    <property type="match status" value="1"/>
</dbReference>
<dbReference type="CDD" id="cd00805">
    <property type="entry name" value="TyrRS_core"/>
    <property type="match status" value="1"/>
</dbReference>
<feature type="binding site" evidence="10">
    <location>
        <position position="252"/>
    </location>
    <ligand>
        <name>ATP</name>
        <dbReference type="ChEBI" id="CHEBI:30616"/>
    </ligand>
</feature>
<dbReference type="SMART" id="SM00363">
    <property type="entry name" value="S4"/>
    <property type="match status" value="1"/>
</dbReference>
<feature type="short sequence motif" description="'HIGH' region" evidence="10">
    <location>
        <begin position="65"/>
        <end position="74"/>
    </location>
</feature>
<evidence type="ECO:0000256" key="5">
    <source>
        <dbReference type="ARBA" id="ARBA00022840"/>
    </source>
</evidence>
<dbReference type="GO" id="GO:0004831">
    <property type="term" value="F:tyrosine-tRNA ligase activity"/>
    <property type="evidence" value="ECO:0007669"/>
    <property type="project" value="UniProtKB-UniRule"/>
</dbReference>
<evidence type="ECO:0000256" key="8">
    <source>
        <dbReference type="ARBA" id="ARBA00023146"/>
    </source>
</evidence>
<reference evidence="13" key="2">
    <citation type="journal article" date="2021" name="Microbiol. Resour. Announc.">
        <title>Complete Genome Sequence of Polycladomyces abyssicola JIR-001T, Isolated from Hemipelagic Sediment in Deep Seawater.</title>
        <authorList>
            <person name="Tsubouchi T."/>
            <person name="Kaneko Y."/>
        </authorList>
    </citation>
    <scope>NUCLEOTIDE SEQUENCE</scope>
    <source>
        <strain evidence="13">JIR-001</strain>
    </source>
</reference>
<comment type="function">
    <text evidence="10">Catalyzes the attachment of tyrosine to tRNA(Tyr) in a two-step reaction: tyrosine is first activated by ATP to form Tyr-AMP and then transferred to the acceptor end of tRNA(Tyr).</text>
</comment>
<dbReference type="PROSITE" id="PS50889">
    <property type="entry name" value="S4"/>
    <property type="match status" value="1"/>
</dbReference>
<keyword evidence="2 10" id="KW-0963">Cytoplasm</keyword>
<reference evidence="13" key="1">
    <citation type="journal article" date="2013" name="Int. J. Syst. Evol. Microbiol.">
        <title>Polycladomyces abyssicola gen. nov., sp. nov., a thermophilic filamentous bacterium isolated from hemipelagic sediment.</title>
        <authorList>
            <person name="Tsubouchi T."/>
            <person name="Shimane Y."/>
            <person name="Mori K."/>
            <person name="Usui K."/>
            <person name="Hiraki T."/>
            <person name="Tame A."/>
            <person name="Uematsu K."/>
            <person name="Maruyama T."/>
            <person name="Hatada Y."/>
        </authorList>
    </citation>
    <scope>NUCLEOTIDE SEQUENCE</scope>
    <source>
        <strain evidence="13">JIR-001</strain>
    </source>
</reference>
<comment type="catalytic activity">
    <reaction evidence="9 10">
        <text>tRNA(Tyr) + L-tyrosine + ATP = L-tyrosyl-tRNA(Tyr) + AMP + diphosphate + H(+)</text>
        <dbReference type="Rhea" id="RHEA:10220"/>
        <dbReference type="Rhea" id="RHEA-COMP:9706"/>
        <dbReference type="Rhea" id="RHEA-COMP:9707"/>
        <dbReference type="ChEBI" id="CHEBI:15378"/>
        <dbReference type="ChEBI" id="CHEBI:30616"/>
        <dbReference type="ChEBI" id="CHEBI:33019"/>
        <dbReference type="ChEBI" id="CHEBI:58315"/>
        <dbReference type="ChEBI" id="CHEBI:78442"/>
        <dbReference type="ChEBI" id="CHEBI:78536"/>
        <dbReference type="ChEBI" id="CHEBI:456215"/>
        <dbReference type="EC" id="6.1.1.1"/>
    </reaction>
</comment>
<dbReference type="InterPro" id="IPR001412">
    <property type="entry name" value="aa-tRNA-synth_I_CS"/>
</dbReference>
<dbReference type="GO" id="GO:0006437">
    <property type="term" value="P:tyrosyl-tRNA aminoacylation"/>
    <property type="evidence" value="ECO:0007669"/>
    <property type="project" value="UniProtKB-UniRule"/>
</dbReference>
<evidence type="ECO:0000256" key="2">
    <source>
        <dbReference type="ARBA" id="ARBA00022490"/>
    </source>
</evidence>
<evidence type="ECO:0000259" key="12">
    <source>
        <dbReference type="SMART" id="SM00363"/>
    </source>
</evidence>
<dbReference type="InterPro" id="IPR014729">
    <property type="entry name" value="Rossmann-like_a/b/a_fold"/>
</dbReference>
<evidence type="ECO:0000256" key="4">
    <source>
        <dbReference type="ARBA" id="ARBA00022741"/>
    </source>
</evidence>
<evidence type="ECO:0000313" key="14">
    <source>
        <dbReference type="Proteomes" id="UP000677436"/>
    </source>
</evidence>
<dbReference type="FunFam" id="3.10.290.10:FF:000022">
    <property type="entry name" value="Tyrosine--tRNA ligase"/>
    <property type="match status" value="1"/>
</dbReference>
<dbReference type="SUPFAM" id="SSF52374">
    <property type="entry name" value="Nucleotidylyl transferase"/>
    <property type="match status" value="1"/>
</dbReference>
<dbReference type="FunFam" id="3.40.50.620:FF:000061">
    <property type="entry name" value="Tyrosine--tRNA ligase"/>
    <property type="match status" value="1"/>
</dbReference>
<dbReference type="InterPro" id="IPR002305">
    <property type="entry name" value="aa-tRNA-synth_Ic"/>
</dbReference>
<evidence type="ECO:0000256" key="7">
    <source>
        <dbReference type="ARBA" id="ARBA00022917"/>
    </source>
</evidence>
<keyword evidence="5 10" id="KW-0067">ATP-binding</keyword>
<keyword evidence="3 10" id="KW-0436">Ligase</keyword>
<dbReference type="Gene3D" id="3.10.290.10">
    <property type="entry name" value="RNA-binding S4 domain"/>
    <property type="match status" value="1"/>
</dbReference>
<keyword evidence="6 11" id="KW-0694">RNA-binding</keyword>
<dbReference type="InterPro" id="IPR024088">
    <property type="entry name" value="Tyr-tRNA-ligase_bac-type"/>
</dbReference>
<comment type="subunit">
    <text evidence="1 10">Homodimer.</text>
</comment>
<dbReference type="PANTHER" id="PTHR11766:SF1">
    <property type="entry name" value="TYROSINE--TRNA LIGASE"/>
    <property type="match status" value="1"/>
</dbReference>
<dbReference type="Pfam" id="PF22421">
    <property type="entry name" value="SYY_C-terminal"/>
    <property type="match status" value="1"/>
</dbReference>
<evidence type="ECO:0000256" key="9">
    <source>
        <dbReference type="ARBA" id="ARBA00048248"/>
    </source>
</evidence>
<dbReference type="InterPro" id="IPR036986">
    <property type="entry name" value="S4_RNA-bd_sf"/>
</dbReference>
<dbReference type="Pfam" id="PF00579">
    <property type="entry name" value="tRNA-synt_1b"/>
    <property type="match status" value="1"/>
</dbReference>
<dbReference type="NCBIfam" id="TIGR00234">
    <property type="entry name" value="tyrS"/>
    <property type="match status" value="1"/>
</dbReference>
<dbReference type="GO" id="GO:0003723">
    <property type="term" value="F:RNA binding"/>
    <property type="evidence" value="ECO:0007669"/>
    <property type="project" value="UniProtKB-KW"/>
</dbReference>
<evidence type="ECO:0000256" key="3">
    <source>
        <dbReference type="ARBA" id="ARBA00022598"/>
    </source>
</evidence>
<feature type="domain" description="RNA-binding S4" evidence="12">
    <location>
        <begin position="364"/>
        <end position="426"/>
    </location>
</feature>
<dbReference type="Proteomes" id="UP000677436">
    <property type="component" value="Chromosome"/>
</dbReference>
<dbReference type="InterPro" id="IPR054608">
    <property type="entry name" value="SYY-like_C"/>
</dbReference>
<dbReference type="GO" id="GO:0005829">
    <property type="term" value="C:cytosol"/>
    <property type="evidence" value="ECO:0007669"/>
    <property type="project" value="TreeGrafter"/>
</dbReference>
<name>A0A8D5UI74_9BACL</name>
<evidence type="ECO:0000256" key="11">
    <source>
        <dbReference type="PROSITE-ProRule" id="PRU00182"/>
    </source>
</evidence>
<dbReference type="CDD" id="cd00165">
    <property type="entry name" value="S4"/>
    <property type="match status" value="1"/>
</dbReference>
<dbReference type="FunFam" id="1.10.240.10:FF:000006">
    <property type="entry name" value="Tyrosine--tRNA ligase"/>
    <property type="match status" value="1"/>
</dbReference>
<keyword evidence="7 10" id="KW-0648">Protein biosynthesis</keyword>
<organism evidence="13 14">
    <name type="scientific">Polycladomyces abyssicola</name>
    <dbReference type="NCBI Taxonomy" id="1125966"/>
    <lineage>
        <taxon>Bacteria</taxon>
        <taxon>Bacillati</taxon>
        <taxon>Bacillota</taxon>
        <taxon>Bacilli</taxon>
        <taxon>Bacillales</taxon>
        <taxon>Thermoactinomycetaceae</taxon>
        <taxon>Polycladomyces</taxon>
    </lineage>
</organism>
<dbReference type="InterPro" id="IPR002307">
    <property type="entry name" value="Tyr-tRNA-ligase"/>
</dbReference>
<dbReference type="KEGG" id="pabs:JIR001_24570"/>
<dbReference type="SUPFAM" id="SSF55174">
    <property type="entry name" value="Alpha-L RNA-binding motif"/>
    <property type="match status" value="1"/>
</dbReference>
<evidence type="ECO:0000313" key="13">
    <source>
        <dbReference type="EMBL" id="BCU82674.1"/>
    </source>
</evidence>
<dbReference type="PANTHER" id="PTHR11766">
    <property type="entry name" value="TYROSYL-TRNA SYNTHETASE"/>
    <property type="match status" value="1"/>
</dbReference>
<sequence length="426" mass="48338">MLTKKEGMEMSTTEIKPEVQREIERQLAVIRRGVAEIIPEEELKEKLRHSIETNRPLKVKLGLDPTAPDIHIGHTVVLHKLRQFQELGHVVQLVIGDFTGRIGDPTGKSETRRQLSEEEVKANARTYTDQLFKVLDQSKTEIHFNSTWLSPMTFAEVAELAAKCTVARMLERDDFSKRYHSGQAISVHEFFYPLMQGYDSVALKSDIELGGTDQKFNLLMGRQLQREYGLPEQVIMMMPLLEGLDGVKKMSKSLGNYIGIQEPPQEIYGKAMSIPDELMVKYFELATDLSNEELEKLKKGLADGTIHPRDAKMKLAHTLVRMYHGREAADEAERHFRQVFQQNALPEDIPEVTIAAGQLQDGKMWVVQLLSTLKLVSSNGEARRMIQQGAVRVNQEKVTDVDQHLPVEDGMVVQVGKRKFAKVKLV</sequence>
<dbReference type="EMBL" id="AP024601">
    <property type="protein sequence ID" value="BCU82674.1"/>
    <property type="molecule type" value="Genomic_DNA"/>
</dbReference>
<evidence type="ECO:0000256" key="10">
    <source>
        <dbReference type="HAMAP-Rule" id="MF_02007"/>
    </source>
</evidence>
<keyword evidence="8 10" id="KW-0030">Aminoacyl-tRNA synthetase</keyword>
<dbReference type="GO" id="GO:0005524">
    <property type="term" value="F:ATP binding"/>
    <property type="evidence" value="ECO:0007669"/>
    <property type="project" value="UniProtKB-UniRule"/>
</dbReference>
<keyword evidence="4 10" id="KW-0547">Nucleotide-binding</keyword>
<dbReference type="Gene3D" id="3.40.50.620">
    <property type="entry name" value="HUPs"/>
    <property type="match status" value="1"/>
</dbReference>
<gene>
    <name evidence="10 13" type="primary">tyrS</name>
    <name evidence="13" type="ORF">JIR001_24570</name>
</gene>
<comment type="similarity">
    <text evidence="10">Belongs to the class-I aminoacyl-tRNA synthetase family. TyrS type 2 subfamily.</text>
</comment>
<evidence type="ECO:0000256" key="1">
    <source>
        <dbReference type="ARBA" id="ARBA00011738"/>
    </source>
</evidence>
<dbReference type="InterPro" id="IPR002942">
    <property type="entry name" value="S4_RNA-bd"/>
</dbReference>
<feature type="short sequence motif" description="'KMSKS' region" evidence="10">
    <location>
        <begin position="249"/>
        <end position="253"/>
    </location>
</feature>
<accession>A0A8D5UI74</accession>
<dbReference type="AlphaFoldDB" id="A0A8D5UI74"/>
<dbReference type="PROSITE" id="PS00178">
    <property type="entry name" value="AA_TRNA_LIGASE_I"/>
    <property type="match status" value="1"/>
</dbReference>